<accession>A0A8S5M7B7</accession>
<proteinExistence type="predicted"/>
<protein>
    <submittedName>
        <fullName evidence="1">Uncharacterized protein</fullName>
    </submittedName>
</protein>
<organism evidence="1">
    <name type="scientific">Siphoviridae sp. ctrgt10</name>
    <dbReference type="NCBI Taxonomy" id="2826479"/>
    <lineage>
        <taxon>Viruses</taxon>
        <taxon>Duplodnaviria</taxon>
        <taxon>Heunggongvirae</taxon>
        <taxon>Uroviricota</taxon>
        <taxon>Caudoviricetes</taxon>
    </lineage>
</organism>
<evidence type="ECO:0000313" key="1">
    <source>
        <dbReference type="EMBL" id="DAD78197.1"/>
    </source>
</evidence>
<dbReference type="EMBL" id="BK014839">
    <property type="protein sequence ID" value="DAD78197.1"/>
    <property type="molecule type" value="Genomic_DNA"/>
</dbReference>
<sequence>MASNKKLKIGIQTYTCQGVYLNGTKLTEPTGIYLDGVKTLFWEPEPQAFYFVPQPNENYLPADASSNPVAGYLANASYNTQSEAMPQKLFDRWTKANVSPYSGVLGAVRMACAVDGFRLGDVTNDNVLLGAAQSEAPFTYPIENTIDISVAGNLIEIVDKYGTENLKPEEPVFVDTLPYTFSFDSSGIILPSDVPFGNVTSNTYMCFWNNETIHGKLPEGNNLYAMSYDPYALAYVAGYNFQGTDQNMTILITNVLSEEEGKAQANAILKGLYDSFGSTSFGGTTRVIITNATLEDWEAVYGAAAGKSLFSGNLITNSPIAMPLVNNGINTCAYYACFPIANKYTYFSNVNNGVAAIGPALYTDMSEDNYQLSNLYIYHYSPYFIGNNALGMVVKGEDPTNVETYITPSRGANVLGTHTLDPLNSGNQYGYEAMDVGTSTTEHSITQGQEKYVAEYSDDSGYGIVPLEQSNRFIADSTYVVNGLFSPEGPNSVALYVTLQSGTGTSNALKYLWN</sequence>
<reference evidence="1" key="1">
    <citation type="journal article" date="2021" name="Proc. Natl. Acad. Sci. U.S.A.">
        <title>A Catalog of Tens of Thousands of Viruses from Human Metagenomes Reveals Hidden Associations with Chronic Diseases.</title>
        <authorList>
            <person name="Tisza M.J."/>
            <person name="Buck C.B."/>
        </authorList>
    </citation>
    <scope>NUCLEOTIDE SEQUENCE</scope>
    <source>
        <strain evidence="1">Ctrgt10</strain>
    </source>
</reference>
<name>A0A8S5M7B7_9CAUD</name>